<sequence length="230" mass="27058">MKLNDPHLIAQTMRTHRCEVEVMYWMVEDAICKANQSKAEGILKLLLYIGKYKPELIRSGLQLIQRTRLKEMIHEIHENVTTQKREAITMRQSIQPRVIPFKLEKELQNYLSEHKHILEEAFGDRLRIVGLEVETDDDYRCDIVAESSQKFYPIELKIAQSTHAVVSQCSKYCYYFYRKLRYSHFKEVQGVVIINGADVWSINELRRAGHWIYIIVPTSDTNITLSRIQS</sequence>
<reference evidence="1" key="1">
    <citation type="journal article" date="2015" name="Nature">
        <title>Complex archaea that bridge the gap between prokaryotes and eukaryotes.</title>
        <authorList>
            <person name="Spang A."/>
            <person name="Saw J.H."/>
            <person name="Jorgensen S.L."/>
            <person name="Zaremba-Niedzwiedzka K."/>
            <person name="Martijn J."/>
            <person name="Lind A.E."/>
            <person name="van Eijk R."/>
            <person name="Schleper C."/>
            <person name="Guy L."/>
            <person name="Ettema T.J."/>
        </authorList>
    </citation>
    <scope>NUCLEOTIDE SEQUENCE</scope>
</reference>
<name>A0A0F9F4N2_9ZZZZ</name>
<dbReference type="EMBL" id="LAZR01024959">
    <property type="protein sequence ID" value="KKL73431.1"/>
    <property type="molecule type" value="Genomic_DNA"/>
</dbReference>
<protein>
    <submittedName>
        <fullName evidence="1">Uncharacterized protein</fullName>
    </submittedName>
</protein>
<organism evidence="1">
    <name type="scientific">marine sediment metagenome</name>
    <dbReference type="NCBI Taxonomy" id="412755"/>
    <lineage>
        <taxon>unclassified sequences</taxon>
        <taxon>metagenomes</taxon>
        <taxon>ecological metagenomes</taxon>
    </lineage>
</organism>
<evidence type="ECO:0000313" key="1">
    <source>
        <dbReference type="EMBL" id="KKL73431.1"/>
    </source>
</evidence>
<comment type="caution">
    <text evidence="1">The sequence shown here is derived from an EMBL/GenBank/DDBJ whole genome shotgun (WGS) entry which is preliminary data.</text>
</comment>
<dbReference type="AlphaFoldDB" id="A0A0F9F4N2"/>
<dbReference type="Gene3D" id="3.40.1350.10">
    <property type="match status" value="1"/>
</dbReference>
<proteinExistence type="predicted"/>
<gene>
    <name evidence="1" type="ORF">LCGC14_2074970</name>
</gene>
<dbReference type="GO" id="GO:0003676">
    <property type="term" value="F:nucleic acid binding"/>
    <property type="evidence" value="ECO:0007669"/>
    <property type="project" value="InterPro"/>
</dbReference>
<accession>A0A0F9F4N2</accession>
<dbReference type="InterPro" id="IPR011856">
    <property type="entry name" value="tRNA_endonuc-like_dom_sf"/>
</dbReference>